<accession>A0A9P0FDB8</accession>
<dbReference type="GO" id="GO:0045277">
    <property type="term" value="C:respiratory chain complex IV"/>
    <property type="evidence" value="ECO:0007669"/>
    <property type="project" value="InterPro"/>
</dbReference>
<evidence type="ECO:0000256" key="8">
    <source>
        <dbReference type="ARBA" id="ARBA00022989"/>
    </source>
</evidence>
<dbReference type="PANTHER" id="PTHR13313">
    <property type="entry name" value="CYTOCHROME C OXIDASE SUBUNIT VIIC"/>
    <property type="match status" value="1"/>
</dbReference>
<evidence type="ECO:0000256" key="6">
    <source>
        <dbReference type="ARBA" id="ARBA00022792"/>
    </source>
</evidence>
<comment type="pathway">
    <text evidence="2">Energy metabolism; oxidative phosphorylation.</text>
</comment>
<keyword evidence="14" id="KW-1185">Reference proteome</keyword>
<feature type="transmembrane region" description="Helical" evidence="12">
    <location>
        <begin position="40"/>
        <end position="59"/>
    </location>
</feature>
<evidence type="ECO:0000256" key="11">
    <source>
        <dbReference type="ARBA" id="ARBA00031140"/>
    </source>
</evidence>
<evidence type="ECO:0000256" key="3">
    <source>
        <dbReference type="ARBA" id="ARBA00010514"/>
    </source>
</evidence>
<keyword evidence="9" id="KW-0496">Mitochondrion</keyword>
<dbReference type="CDD" id="cd00929">
    <property type="entry name" value="Cyt_c_Oxidase_VIIc"/>
    <property type="match status" value="1"/>
</dbReference>
<dbReference type="InterPro" id="IPR036636">
    <property type="entry name" value="COX7C/Cox8_sf"/>
</dbReference>
<evidence type="ECO:0000256" key="9">
    <source>
        <dbReference type="ARBA" id="ARBA00023128"/>
    </source>
</evidence>
<evidence type="ECO:0000256" key="12">
    <source>
        <dbReference type="SAM" id="Phobius"/>
    </source>
</evidence>
<reference evidence="13" key="1">
    <citation type="submission" date="2021-12" db="EMBL/GenBank/DDBJ databases">
        <authorList>
            <person name="King R."/>
        </authorList>
    </citation>
    <scope>NUCLEOTIDE SEQUENCE</scope>
</reference>
<dbReference type="FunFam" id="4.10.49.10:FF:000001">
    <property type="entry name" value="Cytochrome c oxidase subunit 7C"/>
    <property type="match status" value="1"/>
</dbReference>
<dbReference type="SUPFAM" id="SSF81427">
    <property type="entry name" value="Mitochondrial cytochrome c oxidase subunit VIIc (aka VIIIa)"/>
    <property type="match status" value="1"/>
</dbReference>
<proteinExistence type="inferred from homology"/>
<dbReference type="AlphaFoldDB" id="A0A9P0FDB8"/>
<organism evidence="13 14">
    <name type="scientific">Brassicogethes aeneus</name>
    <name type="common">Rape pollen beetle</name>
    <name type="synonym">Meligethes aeneus</name>
    <dbReference type="NCBI Taxonomy" id="1431903"/>
    <lineage>
        <taxon>Eukaryota</taxon>
        <taxon>Metazoa</taxon>
        <taxon>Ecdysozoa</taxon>
        <taxon>Arthropoda</taxon>
        <taxon>Hexapoda</taxon>
        <taxon>Insecta</taxon>
        <taxon>Pterygota</taxon>
        <taxon>Neoptera</taxon>
        <taxon>Endopterygota</taxon>
        <taxon>Coleoptera</taxon>
        <taxon>Polyphaga</taxon>
        <taxon>Cucujiformia</taxon>
        <taxon>Nitidulidae</taxon>
        <taxon>Meligethinae</taxon>
        <taxon>Brassicogethes</taxon>
    </lineage>
</organism>
<comment type="subcellular location">
    <subcellularLocation>
        <location evidence="1">Mitochondrion inner membrane</location>
        <topology evidence="1">Single-pass membrane protein</topology>
    </subcellularLocation>
</comment>
<dbReference type="Pfam" id="PF02935">
    <property type="entry name" value="COX7C"/>
    <property type="match status" value="1"/>
</dbReference>
<protein>
    <recommendedName>
        <fullName evidence="4">Cytochrome c oxidase subunit 7C, mitochondrial</fullName>
    </recommendedName>
    <alternativeName>
        <fullName evidence="11">Cytochrome c oxidase polypeptide VIIc</fullName>
    </alternativeName>
</protein>
<evidence type="ECO:0000256" key="2">
    <source>
        <dbReference type="ARBA" id="ARBA00004673"/>
    </source>
</evidence>
<evidence type="ECO:0000256" key="5">
    <source>
        <dbReference type="ARBA" id="ARBA00022692"/>
    </source>
</evidence>
<dbReference type="PANTHER" id="PTHR13313:SF0">
    <property type="entry name" value="CYTOCHROME C OXIDASE SUBUNIT 7C, MITOCHONDRIAL"/>
    <property type="match status" value="1"/>
</dbReference>
<name>A0A9P0FDB8_BRAAE</name>
<dbReference type="InterPro" id="IPR004202">
    <property type="entry name" value="COX7C/Cox8"/>
</dbReference>
<dbReference type="Gene3D" id="4.10.49.10">
    <property type="entry name" value="Cytochrome c oxidase subunit VIIc"/>
    <property type="match status" value="1"/>
</dbReference>
<keyword evidence="10 12" id="KW-0472">Membrane</keyword>
<keyword evidence="5 12" id="KW-0812">Transmembrane</keyword>
<gene>
    <name evidence="13" type="ORF">MELIAE_LOCUS3862</name>
</gene>
<evidence type="ECO:0000313" key="13">
    <source>
        <dbReference type="EMBL" id="CAH0551197.1"/>
    </source>
</evidence>
<keyword evidence="7" id="KW-0809">Transit peptide</keyword>
<evidence type="ECO:0000256" key="7">
    <source>
        <dbReference type="ARBA" id="ARBA00022946"/>
    </source>
</evidence>
<keyword evidence="8 12" id="KW-1133">Transmembrane helix</keyword>
<evidence type="ECO:0000256" key="10">
    <source>
        <dbReference type="ARBA" id="ARBA00023136"/>
    </source>
</evidence>
<dbReference type="GO" id="GO:0005743">
    <property type="term" value="C:mitochondrial inner membrane"/>
    <property type="evidence" value="ECO:0007669"/>
    <property type="project" value="UniProtKB-SubCell"/>
</dbReference>
<sequence>MIGRSNLLVRNAISQFVRNHGHHGYPGENLPFSINNRVKLTALFIAFFGSGFGAPFLILRHQLVKA</sequence>
<keyword evidence="6" id="KW-0999">Mitochondrion inner membrane</keyword>
<evidence type="ECO:0000256" key="1">
    <source>
        <dbReference type="ARBA" id="ARBA00004434"/>
    </source>
</evidence>
<dbReference type="GO" id="GO:0006123">
    <property type="term" value="P:mitochondrial electron transport, cytochrome c to oxygen"/>
    <property type="evidence" value="ECO:0007669"/>
    <property type="project" value="InterPro"/>
</dbReference>
<comment type="similarity">
    <text evidence="3">Belongs to the cytochrome c oxidase VIIc family.</text>
</comment>
<dbReference type="EMBL" id="OV121133">
    <property type="protein sequence ID" value="CAH0551197.1"/>
    <property type="molecule type" value="Genomic_DNA"/>
</dbReference>
<evidence type="ECO:0000256" key="4">
    <source>
        <dbReference type="ARBA" id="ARBA00017004"/>
    </source>
</evidence>
<dbReference type="Proteomes" id="UP001154078">
    <property type="component" value="Chromosome 2"/>
</dbReference>
<evidence type="ECO:0000313" key="14">
    <source>
        <dbReference type="Proteomes" id="UP001154078"/>
    </source>
</evidence>
<dbReference type="OrthoDB" id="9974841at2759"/>